<dbReference type="EMBL" id="JAERRJ010000012">
    <property type="protein sequence ID" value="MBL1078629.1"/>
    <property type="molecule type" value="Genomic_DNA"/>
</dbReference>
<accession>A0ABS1MDH5</accession>
<protein>
    <submittedName>
        <fullName evidence="2">Uncharacterized protein</fullName>
    </submittedName>
</protein>
<sequence>MQESPTRPRPAFRRILRWPTLAALVLAVATAYDLTAGVDLAQIVAASALVYLGSAAIGNSRAAWPVFLATFVVIGAAKAAGADGTWVLLALAVPFALYGLARRHDITVQGAAMLAFGAVAVLALLVDETVGGCLVAAGLLAHTAWDIKHFRENRVVVRSMSEFCMVLDTVLALAVLAVTF</sequence>
<name>A0ABS1MDH5_9NOCA</name>
<keyword evidence="1" id="KW-0812">Transmembrane</keyword>
<keyword evidence="1" id="KW-0472">Membrane</keyword>
<feature type="transmembrane region" description="Helical" evidence="1">
    <location>
        <begin position="160"/>
        <end position="179"/>
    </location>
</feature>
<keyword evidence="1" id="KW-1133">Transmembrane helix</keyword>
<keyword evidence="3" id="KW-1185">Reference proteome</keyword>
<feature type="transmembrane region" description="Helical" evidence="1">
    <location>
        <begin position="113"/>
        <end position="140"/>
    </location>
</feature>
<evidence type="ECO:0000313" key="2">
    <source>
        <dbReference type="EMBL" id="MBL1078629.1"/>
    </source>
</evidence>
<feature type="transmembrane region" description="Helical" evidence="1">
    <location>
        <begin position="85"/>
        <end position="101"/>
    </location>
</feature>
<proteinExistence type="predicted"/>
<dbReference type="RefSeq" id="WP_201954242.1">
    <property type="nucleotide sequence ID" value="NZ_JAERRJ010000012.1"/>
</dbReference>
<gene>
    <name evidence="2" type="ORF">JK358_29915</name>
</gene>
<organism evidence="2 3">
    <name type="scientific">Nocardia acididurans</name>
    <dbReference type="NCBI Taxonomy" id="2802282"/>
    <lineage>
        <taxon>Bacteria</taxon>
        <taxon>Bacillati</taxon>
        <taxon>Actinomycetota</taxon>
        <taxon>Actinomycetes</taxon>
        <taxon>Mycobacteriales</taxon>
        <taxon>Nocardiaceae</taxon>
        <taxon>Nocardia</taxon>
    </lineage>
</organism>
<dbReference type="Proteomes" id="UP000602198">
    <property type="component" value="Unassembled WGS sequence"/>
</dbReference>
<feature type="transmembrane region" description="Helical" evidence="1">
    <location>
        <begin position="15"/>
        <end position="34"/>
    </location>
</feature>
<evidence type="ECO:0000256" key="1">
    <source>
        <dbReference type="SAM" id="Phobius"/>
    </source>
</evidence>
<evidence type="ECO:0000313" key="3">
    <source>
        <dbReference type="Proteomes" id="UP000602198"/>
    </source>
</evidence>
<reference evidence="2 3" key="1">
    <citation type="submission" date="2021-01" db="EMBL/GenBank/DDBJ databases">
        <title>WGS of actinomycetes isolated from Thailand.</title>
        <authorList>
            <person name="Thawai C."/>
        </authorList>
    </citation>
    <scope>NUCLEOTIDE SEQUENCE [LARGE SCALE GENOMIC DNA]</scope>
    <source>
        <strain evidence="2 3">LPG 2</strain>
    </source>
</reference>
<comment type="caution">
    <text evidence="2">The sequence shown here is derived from an EMBL/GenBank/DDBJ whole genome shotgun (WGS) entry which is preliminary data.</text>
</comment>